<dbReference type="AlphaFoldDB" id="A0A1E1KJ92"/>
<dbReference type="Pfam" id="PF26639">
    <property type="entry name" value="Het-6_barrel"/>
    <property type="match status" value="1"/>
</dbReference>
<proteinExistence type="predicted"/>
<organism evidence="3 4">
    <name type="scientific">Rhynchosporium agropyri</name>
    <dbReference type="NCBI Taxonomy" id="914238"/>
    <lineage>
        <taxon>Eukaryota</taxon>
        <taxon>Fungi</taxon>
        <taxon>Dikarya</taxon>
        <taxon>Ascomycota</taxon>
        <taxon>Pezizomycotina</taxon>
        <taxon>Leotiomycetes</taxon>
        <taxon>Helotiales</taxon>
        <taxon>Ploettnerulaceae</taxon>
        <taxon>Rhynchosporium</taxon>
    </lineage>
</organism>
<keyword evidence="4" id="KW-1185">Reference proteome</keyword>
<evidence type="ECO:0000313" key="4">
    <source>
        <dbReference type="Proteomes" id="UP000178912"/>
    </source>
</evidence>
<dbReference type="OrthoDB" id="3477286at2759"/>
<dbReference type="Pfam" id="PF06985">
    <property type="entry name" value="HET"/>
    <property type="match status" value="1"/>
</dbReference>
<gene>
    <name evidence="3" type="ORF">RAG0_06037</name>
</gene>
<feature type="compositionally biased region" description="Acidic residues" evidence="1">
    <location>
        <begin position="25"/>
        <end position="35"/>
    </location>
</feature>
<protein>
    <recommendedName>
        <fullName evidence="2">Heterokaryon incompatibility domain-containing protein</fullName>
    </recommendedName>
</protein>
<dbReference type="PANTHER" id="PTHR24148">
    <property type="entry name" value="ANKYRIN REPEAT DOMAIN-CONTAINING PROTEIN 39 HOMOLOG-RELATED"/>
    <property type="match status" value="1"/>
</dbReference>
<evidence type="ECO:0000256" key="1">
    <source>
        <dbReference type="SAM" id="MobiDB-lite"/>
    </source>
</evidence>
<dbReference type="PANTHER" id="PTHR24148:SF64">
    <property type="entry name" value="HETEROKARYON INCOMPATIBILITY DOMAIN-CONTAINING PROTEIN"/>
    <property type="match status" value="1"/>
</dbReference>
<dbReference type="InterPro" id="IPR010730">
    <property type="entry name" value="HET"/>
</dbReference>
<sequence>MADSPLDPQLTSRGDALPVRNIDDVASESENEEGANEGQNDARKKRQKLNLWKCRQCREARKKCLPEGRVWPEKCQRCLQHRPGELECSKPEVNTRTRGKNVPKGKVTTPVPSTAVIISDRAAPIQTASVEDALKVDSAVLERPKPMSIPKGTKRDRKETFDEPLSELSAPISEFDKLPAAVYLPINDSQFRILRLKPGDPEDLLLQCSFEVHSIDSPPEYEAISYLWGSNNEHQQLPSSHKIVLFDNLEIPRSHTLFIRKNLHTALRTLRHLTEVRCFWVDALCIRRINTQEKNQQVDMKKKIFKRAKNVCFWLGDEPEHTAALAFIGEIINLKEVDKLINDPNAAGKWVAFIRLLKNNIFNRLWIVQEVALARNVTLHCGAPAPAIHYTDFVDAVTIFLSCRKHISELFRRDSDKEYEKHIRGLTDRKITMVERFVDVTTNALRRSPESSTDQTVDNNSTDQQILRQLTLEALVSNLSDLSSGDPRDRIYSVLALAKDGPSSLLNPSDSDPDTLQIDYTKSVLQIYQEFFVRVVSKSKDLDIMCRRWAYSASQKEDLPTWIRPVPSDLQLPFDSNISERTDADSLVGIPNHKLYNAAKDTKADAYFVSNPSSLHKRQSLTVEGFCLDTISRLGQRASEGFIFYEWLQLGGCKLGEEDYVPDPFWRTLVADRGPNGSNAPSWYHRALLYCLADKTPNGDINTNKLIATFEAGSNLVVEFLQRVQSVIWNRKFLVTQDHKFTGLAPMAAREGDMVCILYGCSVPVVLRKKEKDGDTFWQVVGECYVHGRMNGEALDDQHDTQKFELR</sequence>
<accession>A0A1E1KJ92</accession>
<dbReference type="Proteomes" id="UP000178912">
    <property type="component" value="Unassembled WGS sequence"/>
</dbReference>
<evidence type="ECO:0000313" key="3">
    <source>
        <dbReference type="EMBL" id="CZS96874.1"/>
    </source>
</evidence>
<reference evidence="4" key="1">
    <citation type="submission" date="2016-03" db="EMBL/GenBank/DDBJ databases">
        <authorList>
            <person name="Guldener U."/>
        </authorList>
    </citation>
    <scope>NUCLEOTIDE SEQUENCE [LARGE SCALE GENOMIC DNA]</scope>
    <source>
        <strain evidence="4">04CH-RAC-A.6.1</strain>
    </source>
</reference>
<dbReference type="InterPro" id="IPR052895">
    <property type="entry name" value="HetReg/Transcr_Mod"/>
</dbReference>
<feature type="region of interest" description="Disordered" evidence="1">
    <location>
        <begin position="1"/>
        <end position="45"/>
    </location>
</feature>
<evidence type="ECO:0000259" key="2">
    <source>
        <dbReference type="Pfam" id="PF06985"/>
    </source>
</evidence>
<dbReference type="EMBL" id="FJUX01000028">
    <property type="protein sequence ID" value="CZS96874.1"/>
    <property type="molecule type" value="Genomic_DNA"/>
</dbReference>
<feature type="domain" description="Heterokaryon incompatibility" evidence="2">
    <location>
        <begin position="221"/>
        <end position="370"/>
    </location>
</feature>
<name>A0A1E1KJ92_9HELO</name>